<evidence type="ECO:0000313" key="1">
    <source>
        <dbReference type="Proteomes" id="UP000095281"/>
    </source>
</evidence>
<keyword evidence="1" id="KW-1185">Reference proteome</keyword>
<dbReference type="WBParaSite" id="MhA1_Contig1764.frz3.gene8">
    <property type="protein sequence ID" value="MhA1_Contig1764.frz3.gene8"/>
    <property type="gene ID" value="MhA1_Contig1764.frz3.gene8"/>
</dbReference>
<accession>A0A1I8B9U1</accession>
<sequence length="129" mass="15344">MKKQISKKKQQNSQNIIRKRLNIEILDEYLFYNKNNIPNCKHDGMLKENKKIIKTKIQTLPIEEYGILNKSFDELIKNNIKPFWCKKCFNFVSNKHEHLKEEKEEKSFNNCPSPFQIIEAIKNNSGESV</sequence>
<name>A0A1I8B9U1_MELHA</name>
<dbReference type="Proteomes" id="UP000095281">
    <property type="component" value="Unplaced"/>
</dbReference>
<evidence type="ECO:0000313" key="2">
    <source>
        <dbReference type="WBParaSite" id="MhA1_Contig1764.frz3.gene8"/>
    </source>
</evidence>
<protein>
    <submittedName>
        <fullName evidence="2">Uncharacterized protein</fullName>
    </submittedName>
</protein>
<dbReference type="AlphaFoldDB" id="A0A1I8B9U1"/>
<organism evidence="1 2">
    <name type="scientific">Meloidogyne hapla</name>
    <name type="common">Root-knot nematode worm</name>
    <dbReference type="NCBI Taxonomy" id="6305"/>
    <lineage>
        <taxon>Eukaryota</taxon>
        <taxon>Metazoa</taxon>
        <taxon>Ecdysozoa</taxon>
        <taxon>Nematoda</taxon>
        <taxon>Chromadorea</taxon>
        <taxon>Rhabditida</taxon>
        <taxon>Tylenchina</taxon>
        <taxon>Tylenchomorpha</taxon>
        <taxon>Tylenchoidea</taxon>
        <taxon>Meloidogynidae</taxon>
        <taxon>Meloidogyninae</taxon>
        <taxon>Meloidogyne</taxon>
    </lineage>
</organism>
<proteinExistence type="predicted"/>
<reference evidence="2" key="1">
    <citation type="submission" date="2016-11" db="UniProtKB">
        <authorList>
            <consortium name="WormBaseParasite"/>
        </authorList>
    </citation>
    <scope>IDENTIFICATION</scope>
</reference>